<organism evidence="7 8">
    <name type="scientific">Candidatus Sungbacteria bacterium RIFCSPHIGHO2_02_FULL_49_12</name>
    <dbReference type="NCBI Taxonomy" id="1802271"/>
    <lineage>
        <taxon>Bacteria</taxon>
        <taxon>Candidatus Sungiibacteriota</taxon>
    </lineage>
</organism>
<dbReference type="PROSITE" id="PS01167">
    <property type="entry name" value="RIBOSOMAL_L17"/>
    <property type="match status" value="1"/>
</dbReference>
<dbReference type="GO" id="GO:0003735">
    <property type="term" value="F:structural constituent of ribosome"/>
    <property type="evidence" value="ECO:0007669"/>
    <property type="project" value="InterPro"/>
</dbReference>
<keyword evidence="2 5" id="KW-0689">Ribosomal protein</keyword>
<evidence type="ECO:0000256" key="4">
    <source>
        <dbReference type="ARBA" id="ARBA00035494"/>
    </source>
</evidence>
<dbReference type="GO" id="GO:0006412">
    <property type="term" value="P:translation"/>
    <property type="evidence" value="ECO:0007669"/>
    <property type="project" value="InterPro"/>
</dbReference>
<comment type="caution">
    <text evidence="7">The sequence shown here is derived from an EMBL/GenBank/DDBJ whole genome shotgun (WGS) entry which is preliminary data.</text>
</comment>
<accession>A0A1G2KN72</accession>
<dbReference type="Proteomes" id="UP000177362">
    <property type="component" value="Unassembled WGS sequence"/>
</dbReference>
<dbReference type="InterPro" id="IPR036373">
    <property type="entry name" value="Ribosomal_bL17_sf"/>
</dbReference>
<dbReference type="NCBIfam" id="TIGR00059">
    <property type="entry name" value="L17"/>
    <property type="match status" value="1"/>
</dbReference>
<dbReference type="PANTHER" id="PTHR14413">
    <property type="entry name" value="RIBOSOMAL PROTEIN L17"/>
    <property type="match status" value="1"/>
</dbReference>
<dbReference type="SUPFAM" id="SSF64263">
    <property type="entry name" value="Prokaryotic ribosomal protein L17"/>
    <property type="match status" value="1"/>
</dbReference>
<dbReference type="InterPro" id="IPR000456">
    <property type="entry name" value="Ribosomal_bL17"/>
</dbReference>
<sequence length="122" mass="13909">MKHRREGRKFGRTTDRRRAFIKSLVVALATRHRINTTEARAKELRPLMEKLITKAKSAMNAEAPRALALRRQIISVTSPKVAKMLIEKVAPKYKDRNGGYIRIVKTGVRRSDGAQLALIEFI</sequence>
<evidence type="ECO:0000256" key="6">
    <source>
        <dbReference type="RuleBase" id="RU000661"/>
    </source>
</evidence>
<name>A0A1G2KN72_9BACT</name>
<dbReference type="Pfam" id="PF01196">
    <property type="entry name" value="Ribosomal_L17"/>
    <property type="match status" value="1"/>
</dbReference>
<dbReference type="STRING" id="1802271.A3C11_03135"/>
<dbReference type="PANTHER" id="PTHR14413:SF16">
    <property type="entry name" value="LARGE RIBOSOMAL SUBUNIT PROTEIN BL17M"/>
    <property type="match status" value="1"/>
</dbReference>
<dbReference type="Gene3D" id="3.90.1030.10">
    <property type="entry name" value="Ribosomal protein L17"/>
    <property type="match status" value="1"/>
</dbReference>
<dbReference type="AlphaFoldDB" id="A0A1G2KN72"/>
<evidence type="ECO:0000256" key="3">
    <source>
        <dbReference type="ARBA" id="ARBA00023274"/>
    </source>
</evidence>
<evidence type="ECO:0000256" key="1">
    <source>
        <dbReference type="ARBA" id="ARBA00008777"/>
    </source>
</evidence>
<evidence type="ECO:0000256" key="2">
    <source>
        <dbReference type="ARBA" id="ARBA00022980"/>
    </source>
</evidence>
<proteinExistence type="inferred from homology"/>
<keyword evidence="3 5" id="KW-0687">Ribonucleoprotein</keyword>
<reference evidence="7 8" key="1">
    <citation type="journal article" date="2016" name="Nat. Commun.">
        <title>Thousands of microbial genomes shed light on interconnected biogeochemical processes in an aquifer system.</title>
        <authorList>
            <person name="Anantharaman K."/>
            <person name="Brown C.T."/>
            <person name="Hug L.A."/>
            <person name="Sharon I."/>
            <person name="Castelle C.J."/>
            <person name="Probst A.J."/>
            <person name="Thomas B.C."/>
            <person name="Singh A."/>
            <person name="Wilkins M.J."/>
            <person name="Karaoz U."/>
            <person name="Brodie E.L."/>
            <person name="Williams K.H."/>
            <person name="Hubbard S.S."/>
            <person name="Banfield J.F."/>
        </authorList>
    </citation>
    <scope>NUCLEOTIDE SEQUENCE [LARGE SCALE GENOMIC DNA]</scope>
</reference>
<gene>
    <name evidence="7" type="ORF">A3C11_03135</name>
</gene>
<evidence type="ECO:0000313" key="8">
    <source>
        <dbReference type="Proteomes" id="UP000177362"/>
    </source>
</evidence>
<dbReference type="GO" id="GO:0022625">
    <property type="term" value="C:cytosolic large ribosomal subunit"/>
    <property type="evidence" value="ECO:0007669"/>
    <property type="project" value="TreeGrafter"/>
</dbReference>
<dbReference type="InterPro" id="IPR047859">
    <property type="entry name" value="Ribosomal_bL17_CS"/>
</dbReference>
<protein>
    <recommendedName>
        <fullName evidence="4 6">50S ribosomal protein L17</fullName>
    </recommendedName>
</protein>
<evidence type="ECO:0000256" key="5">
    <source>
        <dbReference type="RuleBase" id="RU000660"/>
    </source>
</evidence>
<dbReference type="EMBL" id="MHQJ01000035">
    <property type="protein sequence ID" value="OHA00843.1"/>
    <property type="molecule type" value="Genomic_DNA"/>
</dbReference>
<comment type="similarity">
    <text evidence="1 5">Belongs to the bacterial ribosomal protein bL17 family.</text>
</comment>
<evidence type="ECO:0000313" key="7">
    <source>
        <dbReference type="EMBL" id="OHA00843.1"/>
    </source>
</evidence>